<dbReference type="Gene3D" id="1.10.510.10">
    <property type="entry name" value="Transferase(Phosphotransferase) domain 1"/>
    <property type="match status" value="1"/>
</dbReference>
<organism evidence="3 4">
    <name type="scientific">Paramicrobacterium chengjingii</name>
    <dbReference type="NCBI Taxonomy" id="2769067"/>
    <lineage>
        <taxon>Bacteria</taxon>
        <taxon>Bacillati</taxon>
        <taxon>Actinomycetota</taxon>
        <taxon>Actinomycetes</taxon>
        <taxon>Micrococcales</taxon>
        <taxon>Microbacteriaceae</taxon>
        <taxon>Paramicrobacterium</taxon>
    </lineage>
</organism>
<accession>A0ABX6YNC0</accession>
<sequence length="458" mass="48819">MRRSEVSSAHATMRDVRLEGELCGFRVLRRIHTGERTHAFLARDLHDDHVVLRVFPGPDGPARARDELDLSSRAPRAHLQLARDVGVNSTGEPVLVCERLGSRLSQQLEGGGHIAAGSVVTLAAPLATTLRALHDSGSTHGAVDVAHVRLASDGRPVLVGADGGLPATPSSIRADLEGLAHLITAALEHSDESSRSRALSDVTGWLHNQLSRDGKPSADLYADLECRIFALAEPLPFAVGQEPEPTGHRNVARRSASLRERGQDSTLSRLLEGEVSFSLPVLVTPLRHLFSAFARTTRRRRLTLVAVLVFLASVAGALWLIPPSSSADESPQTTPQSTSITMPAASTSLTPVDALTELLAVRSTCRERTASAQCLASVYEPMSPALSAETAAAELGKTDPFPVLSLDKAKRTLDAQSETGGAVIVVVTSVHNADTNKPVSVLLVKTETGWLIRDVFDA</sequence>
<dbReference type="Proteomes" id="UP000662814">
    <property type="component" value="Chromosome"/>
</dbReference>
<keyword evidence="4" id="KW-1185">Reference proteome</keyword>
<evidence type="ECO:0000256" key="2">
    <source>
        <dbReference type="SAM" id="Phobius"/>
    </source>
</evidence>
<name>A0ABX6YNC0_9MICO</name>
<evidence type="ECO:0000256" key="1">
    <source>
        <dbReference type="SAM" id="MobiDB-lite"/>
    </source>
</evidence>
<dbReference type="SUPFAM" id="SSF56112">
    <property type="entry name" value="Protein kinase-like (PK-like)"/>
    <property type="match status" value="1"/>
</dbReference>
<dbReference type="RefSeq" id="WP_166990023.1">
    <property type="nucleotide sequence ID" value="NZ_CP061169.1"/>
</dbReference>
<evidence type="ECO:0008006" key="5">
    <source>
        <dbReference type="Google" id="ProtNLM"/>
    </source>
</evidence>
<reference evidence="3 4" key="1">
    <citation type="submission" date="2020-12" db="EMBL/GenBank/DDBJ databases">
        <title>Microbacterium sp. HY060.</title>
        <authorList>
            <person name="Zhou J."/>
        </authorList>
    </citation>
    <scope>NUCLEOTIDE SEQUENCE [LARGE SCALE GENOMIC DNA]</scope>
    <source>
        <strain evidence="3 4">HY60</strain>
    </source>
</reference>
<feature type="region of interest" description="Disordered" evidence="1">
    <location>
        <begin position="325"/>
        <end position="345"/>
    </location>
</feature>
<feature type="region of interest" description="Disordered" evidence="1">
    <location>
        <begin position="240"/>
        <end position="260"/>
    </location>
</feature>
<gene>
    <name evidence="3" type="ORF">HCR76_08610</name>
</gene>
<keyword evidence="2" id="KW-0812">Transmembrane</keyword>
<evidence type="ECO:0000313" key="3">
    <source>
        <dbReference type="EMBL" id="QPZ40054.1"/>
    </source>
</evidence>
<feature type="transmembrane region" description="Helical" evidence="2">
    <location>
        <begin position="302"/>
        <end position="321"/>
    </location>
</feature>
<dbReference type="EMBL" id="CP061169">
    <property type="protein sequence ID" value="QPZ40054.1"/>
    <property type="molecule type" value="Genomic_DNA"/>
</dbReference>
<dbReference type="InterPro" id="IPR011009">
    <property type="entry name" value="Kinase-like_dom_sf"/>
</dbReference>
<evidence type="ECO:0000313" key="4">
    <source>
        <dbReference type="Proteomes" id="UP000662814"/>
    </source>
</evidence>
<keyword evidence="2" id="KW-1133">Transmembrane helix</keyword>
<protein>
    <recommendedName>
        <fullName evidence="5">Protein kinase domain-containing protein</fullName>
    </recommendedName>
</protein>
<keyword evidence="2" id="KW-0472">Membrane</keyword>
<feature type="compositionally biased region" description="Low complexity" evidence="1">
    <location>
        <begin position="330"/>
        <end position="339"/>
    </location>
</feature>
<proteinExistence type="predicted"/>